<protein>
    <submittedName>
        <fullName evidence="3">Uncharacterized protein</fullName>
    </submittedName>
</protein>
<dbReference type="EMBL" id="JAFCMP010000005">
    <property type="protein sequence ID" value="KAG5192496.1"/>
    <property type="molecule type" value="Genomic_DNA"/>
</dbReference>
<feature type="transmembrane region" description="Helical" evidence="2">
    <location>
        <begin position="224"/>
        <end position="243"/>
    </location>
</feature>
<evidence type="ECO:0000256" key="1">
    <source>
        <dbReference type="SAM" id="MobiDB-lite"/>
    </source>
</evidence>
<feature type="transmembrane region" description="Helical" evidence="2">
    <location>
        <begin position="439"/>
        <end position="458"/>
    </location>
</feature>
<evidence type="ECO:0000313" key="3">
    <source>
        <dbReference type="EMBL" id="KAG5192496.1"/>
    </source>
</evidence>
<dbReference type="Gene3D" id="3.40.50.720">
    <property type="entry name" value="NAD(P)-binding Rossmann-like Domain"/>
    <property type="match status" value="1"/>
</dbReference>
<feature type="transmembrane region" description="Helical" evidence="2">
    <location>
        <begin position="383"/>
        <end position="401"/>
    </location>
</feature>
<feature type="transmembrane region" description="Helical" evidence="2">
    <location>
        <begin position="478"/>
        <end position="500"/>
    </location>
</feature>
<dbReference type="InterPro" id="IPR051267">
    <property type="entry name" value="STEAP_metalloreductase"/>
</dbReference>
<proteinExistence type="predicted"/>
<feature type="transmembrane region" description="Helical" evidence="2">
    <location>
        <begin position="407"/>
        <end position="432"/>
    </location>
</feature>
<feature type="transmembrane region" description="Helical" evidence="2">
    <location>
        <begin position="314"/>
        <end position="335"/>
    </location>
</feature>
<evidence type="ECO:0000313" key="4">
    <source>
        <dbReference type="Proteomes" id="UP000664859"/>
    </source>
</evidence>
<dbReference type="SUPFAM" id="SSF51735">
    <property type="entry name" value="NAD(P)-binding Rossmann-fold domains"/>
    <property type="match status" value="1"/>
</dbReference>
<gene>
    <name evidence="3" type="ORF">JKP88DRAFT_293260</name>
</gene>
<dbReference type="PANTHER" id="PTHR14239:SF0">
    <property type="entry name" value="F420-DEPENDENT NADP REDUCTASE"/>
    <property type="match status" value="1"/>
</dbReference>
<organism evidence="3 4">
    <name type="scientific">Tribonema minus</name>
    <dbReference type="NCBI Taxonomy" id="303371"/>
    <lineage>
        <taxon>Eukaryota</taxon>
        <taxon>Sar</taxon>
        <taxon>Stramenopiles</taxon>
        <taxon>Ochrophyta</taxon>
        <taxon>PX clade</taxon>
        <taxon>Xanthophyceae</taxon>
        <taxon>Tribonematales</taxon>
        <taxon>Tribonemataceae</taxon>
        <taxon>Tribonema</taxon>
    </lineage>
</organism>
<feature type="compositionally biased region" description="Polar residues" evidence="1">
    <location>
        <begin position="1"/>
        <end position="18"/>
    </location>
</feature>
<feature type="region of interest" description="Disordered" evidence="1">
    <location>
        <begin position="1"/>
        <end position="26"/>
    </location>
</feature>
<dbReference type="InterPro" id="IPR036291">
    <property type="entry name" value="NAD(P)-bd_dom_sf"/>
</dbReference>
<comment type="caution">
    <text evidence="3">The sequence shown here is derived from an EMBL/GenBank/DDBJ whole genome shotgun (WGS) entry which is preliminary data.</text>
</comment>
<feature type="transmembrane region" description="Helical" evidence="2">
    <location>
        <begin position="271"/>
        <end position="293"/>
    </location>
</feature>
<keyword evidence="2" id="KW-0472">Membrane</keyword>
<keyword evidence="4" id="KW-1185">Reference proteome</keyword>
<dbReference type="PANTHER" id="PTHR14239">
    <property type="entry name" value="DUDULIN-RELATED"/>
    <property type="match status" value="1"/>
</dbReference>
<reference evidence="3" key="1">
    <citation type="submission" date="2021-02" db="EMBL/GenBank/DDBJ databases">
        <title>First Annotated Genome of the Yellow-green Alga Tribonema minus.</title>
        <authorList>
            <person name="Mahan K.M."/>
        </authorList>
    </citation>
    <scope>NUCLEOTIDE SEQUENCE</scope>
    <source>
        <strain evidence="3">UTEX B ZZ1240</strain>
    </source>
</reference>
<keyword evidence="2" id="KW-1133">Transmembrane helix</keyword>
<dbReference type="AlphaFoldDB" id="A0A835ZGK1"/>
<keyword evidence="2" id="KW-0812">Transmembrane</keyword>
<dbReference type="Proteomes" id="UP000664859">
    <property type="component" value="Unassembled WGS sequence"/>
</dbReference>
<dbReference type="OrthoDB" id="550646at2759"/>
<name>A0A835ZGK1_9STRA</name>
<sequence length="534" mass="56556">MSARSALSSMESATSEASDGSAPRAGAIAPAKDKCIYDGDNKGHPSKLLQVAVLGQGLLGTALVTRLERCASATVQVYAGSTTPGTNTLSYSEAIAAARIVILAIPAGAHKAFAAEYGAQLRGLILVDPSNGTGENKFAYERLVAALPGCSVVKGLNTISAYALDDHGYASGATLPICGADADAKCVVLQLIAEMGLTGTDVGGAGRAQHIEALPLALFSRETWISSGIALITLFFAYWYAYIRYIVVYNGPPAHPAYHGLLWVMNKGVCWAAITVLSLSFMPGPLVQLLQLWTGRAYVTLREPLATAMGCRKALGLWAAFFVANHFGMSCMLMNQKVYKKFYVTEAGDGHEGWLSISGELSMLQGVAAATALNAMNPEPQRHIFHGELSMLLGIFAATLLGGELSMLLGVFAATLLGVMTLASMPGAAAVLSWREYHFIFSYLGWMALAVSTWHVIATSYPKFLRPQTLDAYDGMPTVGLLSIIPPLLAMALKLAVLAFTPRLNRIKRGGQQRRGASPVEVPVNAKLAPGSQV</sequence>
<evidence type="ECO:0000256" key="2">
    <source>
        <dbReference type="SAM" id="Phobius"/>
    </source>
</evidence>
<accession>A0A835ZGK1</accession>